<evidence type="ECO:0000313" key="9">
    <source>
        <dbReference type="EMBL" id="GGM07241.1"/>
    </source>
</evidence>
<evidence type="ECO:0000256" key="6">
    <source>
        <dbReference type="SAM" id="Phobius"/>
    </source>
</evidence>
<reference evidence="9" key="2">
    <citation type="submission" date="2020-09" db="EMBL/GenBank/DDBJ databases">
        <authorList>
            <person name="Sun Q."/>
            <person name="Zhou Y."/>
        </authorList>
    </citation>
    <scope>NUCLEOTIDE SEQUENCE</scope>
    <source>
        <strain evidence="9">CGMCC 1.6293</strain>
    </source>
</reference>
<dbReference type="Pfam" id="PF09851">
    <property type="entry name" value="SHOCT"/>
    <property type="match status" value="1"/>
</dbReference>
<keyword evidence="5 6" id="KW-0472">Membrane</keyword>
<evidence type="ECO:0000259" key="7">
    <source>
        <dbReference type="Pfam" id="PF09851"/>
    </source>
</evidence>
<dbReference type="GO" id="GO:0005886">
    <property type="term" value="C:plasma membrane"/>
    <property type="evidence" value="ECO:0007669"/>
    <property type="project" value="UniProtKB-SubCell"/>
</dbReference>
<evidence type="ECO:0000256" key="3">
    <source>
        <dbReference type="ARBA" id="ARBA00022692"/>
    </source>
</evidence>
<feature type="domain" description="SHOCT" evidence="7">
    <location>
        <begin position="106"/>
        <end position="133"/>
    </location>
</feature>
<keyword evidence="10" id="KW-1185">Reference proteome</keyword>
<name>A0A917WIQ6_9RHOB</name>
<feature type="transmembrane region" description="Helical" evidence="6">
    <location>
        <begin position="46"/>
        <end position="66"/>
    </location>
</feature>
<accession>A0A917WIQ6</accession>
<dbReference type="RefSeq" id="WP_028287064.1">
    <property type="nucleotide sequence ID" value="NZ_BMLF01000002.1"/>
</dbReference>
<feature type="transmembrane region" description="Helical" evidence="6">
    <location>
        <begin position="7"/>
        <end position="26"/>
    </location>
</feature>
<dbReference type="InterPro" id="IPR027379">
    <property type="entry name" value="CLS_N"/>
</dbReference>
<organism evidence="9 10">
    <name type="scientific">Pseudooceanicola nanhaiensis</name>
    <dbReference type="NCBI Taxonomy" id="375761"/>
    <lineage>
        <taxon>Bacteria</taxon>
        <taxon>Pseudomonadati</taxon>
        <taxon>Pseudomonadota</taxon>
        <taxon>Alphaproteobacteria</taxon>
        <taxon>Rhodobacterales</taxon>
        <taxon>Paracoccaceae</taxon>
        <taxon>Pseudooceanicola</taxon>
    </lineage>
</organism>
<evidence type="ECO:0000256" key="1">
    <source>
        <dbReference type="ARBA" id="ARBA00004651"/>
    </source>
</evidence>
<dbReference type="EMBL" id="BMLF01000002">
    <property type="protein sequence ID" value="GGM07241.1"/>
    <property type="molecule type" value="Genomic_DNA"/>
</dbReference>
<dbReference type="InterPro" id="IPR018649">
    <property type="entry name" value="SHOCT"/>
</dbReference>
<keyword evidence="2" id="KW-1003">Cell membrane</keyword>
<comment type="caution">
    <text evidence="9">The sequence shown here is derived from an EMBL/GenBank/DDBJ whole genome shotgun (WGS) entry which is preliminary data.</text>
</comment>
<evidence type="ECO:0000256" key="4">
    <source>
        <dbReference type="ARBA" id="ARBA00022989"/>
    </source>
</evidence>
<keyword evidence="3 6" id="KW-0812">Transmembrane</keyword>
<evidence type="ECO:0000259" key="8">
    <source>
        <dbReference type="Pfam" id="PF13396"/>
    </source>
</evidence>
<sequence length="134" mass="14987">MEDGFGFFDLIWSMFWFFLLIAWFWVLISVVADIFRSRDLGGFAKAIWVMFVILIPWLGVLVYLIARGGKMEEHNREAVASMEKAQREYIMSVAGTGGGAGASTAEQLEKLATLKDKGVLTEEEFAAQKAKLLA</sequence>
<proteinExistence type="predicted"/>
<evidence type="ECO:0000256" key="5">
    <source>
        <dbReference type="ARBA" id="ARBA00023136"/>
    </source>
</evidence>
<dbReference type="Proteomes" id="UP000649829">
    <property type="component" value="Unassembled WGS sequence"/>
</dbReference>
<reference evidence="9" key="1">
    <citation type="journal article" date="2014" name="Int. J. Syst. Evol. Microbiol.">
        <title>Complete genome sequence of Corynebacterium casei LMG S-19264T (=DSM 44701T), isolated from a smear-ripened cheese.</title>
        <authorList>
            <consortium name="US DOE Joint Genome Institute (JGI-PGF)"/>
            <person name="Walter F."/>
            <person name="Albersmeier A."/>
            <person name="Kalinowski J."/>
            <person name="Ruckert C."/>
        </authorList>
    </citation>
    <scope>NUCLEOTIDE SEQUENCE</scope>
    <source>
        <strain evidence="9">CGMCC 1.6293</strain>
    </source>
</reference>
<evidence type="ECO:0000313" key="10">
    <source>
        <dbReference type="Proteomes" id="UP000649829"/>
    </source>
</evidence>
<evidence type="ECO:0000256" key="2">
    <source>
        <dbReference type="ARBA" id="ARBA00022475"/>
    </source>
</evidence>
<comment type="subcellular location">
    <subcellularLocation>
        <location evidence="1">Cell membrane</location>
        <topology evidence="1">Multi-pass membrane protein</topology>
    </subcellularLocation>
</comment>
<gene>
    <name evidence="9" type="ORF">GCM10011534_31490</name>
</gene>
<dbReference type="Pfam" id="PF13396">
    <property type="entry name" value="PLDc_N"/>
    <property type="match status" value="1"/>
</dbReference>
<protein>
    <submittedName>
        <fullName evidence="9">Membrane protein</fullName>
    </submittedName>
</protein>
<keyword evidence="4 6" id="KW-1133">Transmembrane helix</keyword>
<feature type="domain" description="Cardiolipin synthase N-terminal" evidence="8">
    <location>
        <begin position="21"/>
        <end position="67"/>
    </location>
</feature>
<dbReference type="AlphaFoldDB" id="A0A917WIQ6"/>